<proteinExistence type="predicted"/>
<dbReference type="AlphaFoldDB" id="A0A437UF78"/>
<keyword evidence="1" id="KW-0614">Plasmid</keyword>
<geneLocation type="plasmid" evidence="1">
    <name>pLC055918-2</name>
</geneLocation>
<dbReference type="Proteomes" id="UP000288388">
    <property type="component" value="Plasmid plc055918-2"/>
</dbReference>
<gene>
    <name evidence="1" type="ORF">EK398_23815</name>
</gene>
<organism evidence="1">
    <name type="scientific">Enterococcus avium</name>
    <name type="common">Streptococcus avium</name>
    <dbReference type="NCBI Taxonomy" id="33945"/>
    <lineage>
        <taxon>Bacteria</taxon>
        <taxon>Bacillati</taxon>
        <taxon>Bacillota</taxon>
        <taxon>Bacilli</taxon>
        <taxon>Lactobacillales</taxon>
        <taxon>Enterococcaceae</taxon>
        <taxon>Enterococcus</taxon>
    </lineage>
</organism>
<comment type="caution">
    <text evidence="1">The sequence shown here is derived from an EMBL/GenBank/DDBJ whole genome shotgun (WGS) entry which is preliminary data.</text>
</comment>
<sequence length="78" mass="8880">MLSDYKEELKLIENRVLGFVECKDNLDDTLEVLESIIFNTKVLDLKAINGDMTTHIILDEISAKEIGETLIAWANKEL</sequence>
<dbReference type="EMBL" id="RYZS01000004">
    <property type="protein sequence ID" value="RVU92284.1"/>
    <property type="molecule type" value="Genomic_DNA"/>
</dbReference>
<protein>
    <submittedName>
        <fullName evidence="1">Uncharacterized protein</fullName>
    </submittedName>
</protein>
<evidence type="ECO:0000313" key="1">
    <source>
        <dbReference type="EMBL" id="RVU92284.1"/>
    </source>
</evidence>
<accession>A0A437UF78</accession>
<reference evidence="1" key="1">
    <citation type="submission" date="2018-12" db="EMBL/GenBank/DDBJ databases">
        <title>A novel vanA-carrying plasmid in a clinical isolate of Enterococcus avium.</title>
        <authorList>
            <person name="Bernasconi O.J."/>
            <person name="Luzzaro F."/>
            <person name="Endimiani A."/>
        </authorList>
    </citation>
    <scope>NUCLEOTIDE SEQUENCE [LARGE SCALE GENOMIC DNA]</scope>
    <source>
        <strain evidence="1">LC0559/18</strain>
        <plasmid evidence="1">pLC055918-2</plasmid>
    </source>
</reference>
<name>A0A437UF78_ENTAV</name>